<dbReference type="EMBL" id="CAXLJL010000157">
    <property type="protein sequence ID" value="CAL5133750.1"/>
    <property type="molecule type" value="Genomic_DNA"/>
</dbReference>
<keyword evidence="1" id="KW-0472">Membrane</keyword>
<dbReference type="GO" id="GO:0016324">
    <property type="term" value="C:apical plasma membrane"/>
    <property type="evidence" value="ECO:0007669"/>
    <property type="project" value="TreeGrafter"/>
</dbReference>
<feature type="domain" description="Glycosyl hydrolase family 13 catalytic" evidence="2">
    <location>
        <begin position="101"/>
        <end position="506"/>
    </location>
</feature>
<dbReference type="PANTHER" id="PTHR46673">
    <property type="entry name" value="4F2 CELL-SURFACE ANTIGEN HEAVY CHAIN"/>
    <property type="match status" value="1"/>
</dbReference>
<dbReference type="PANTHER" id="PTHR46673:SF1">
    <property type="entry name" value="4F2 CELL-SURFACE ANTIGEN HEAVY CHAIN"/>
    <property type="match status" value="1"/>
</dbReference>
<dbReference type="InterPro" id="IPR042280">
    <property type="entry name" value="SLC3A2"/>
</dbReference>
<dbReference type="GO" id="GO:0015180">
    <property type="term" value="F:L-alanine transmembrane transporter activity"/>
    <property type="evidence" value="ECO:0007669"/>
    <property type="project" value="TreeGrafter"/>
</dbReference>
<evidence type="ECO:0000313" key="4">
    <source>
        <dbReference type="Proteomes" id="UP001497525"/>
    </source>
</evidence>
<organism evidence="3 4">
    <name type="scientific">Calicophoron daubneyi</name>
    <name type="common">Rumen fluke</name>
    <name type="synonym">Paramphistomum daubneyi</name>
    <dbReference type="NCBI Taxonomy" id="300641"/>
    <lineage>
        <taxon>Eukaryota</taxon>
        <taxon>Metazoa</taxon>
        <taxon>Spiralia</taxon>
        <taxon>Lophotrochozoa</taxon>
        <taxon>Platyhelminthes</taxon>
        <taxon>Trematoda</taxon>
        <taxon>Digenea</taxon>
        <taxon>Plagiorchiida</taxon>
        <taxon>Pronocephalata</taxon>
        <taxon>Paramphistomoidea</taxon>
        <taxon>Paramphistomidae</taxon>
        <taxon>Calicophoron</taxon>
    </lineage>
</organism>
<evidence type="ECO:0000259" key="2">
    <source>
        <dbReference type="SMART" id="SM00642"/>
    </source>
</evidence>
<dbReference type="AlphaFoldDB" id="A0AAV2TAE6"/>
<dbReference type="GO" id="GO:0015190">
    <property type="term" value="F:L-leucine transmembrane transporter activity"/>
    <property type="evidence" value="ECO:0007669"/>
    <property type="project" value="TreeGrafter"/>
</dbReference>
<dbReference type="GO" id="GO:0015823">
    <property type="term" value="P:phenylalanine transport"/>
    <property type="evidence" value="ECO:0007669"/>
    <property type="project" value="TreeGrafter"/>
</dbReference>
<protein>
    <recommendedName>
        <fullName evidence="2">Glycosyl hydrolase family 13 catalytic domain-containing protein</fullName>
    </recommendedName>
</protein>
<dbReference type="Pfam" id="PF00128">
    <property type="entry name" value="Alpha-amylase"/>
    <property type="match status" value="1"/>
</dbReference>
<dbReference type="InterPro" id="IPR006047">
    <property type="entry name" value="GH13_cat_dom"/>
</dbReference>
<accession>A0AAV2TAE6</accession>
<evidence type="ECO:0000256" key="1">
    <source>
        <dbReference type="SAM" id="Phobius"/>
    </source>
</evidence>
<gene>
    <name evidence="3" type="ORF">CDAUBV1_LOCUS6994</name>
</gene>
<dbReference type="SUPFAM" id="SSF51445">
    <property type="entry name" value="(Trans)glycosidases"/>
    <property type="match status" value="1"/>
</dbReference>
<dbReference type="Pfam" id="PF16028">
    <property type="entry name" value="SLC3A2_N"/>
    <property type="match status" value="1"/>
</dbReference>
<dbReference type="SMART" id="SM00642">
    <property type="entry name" value="Aamy"/>
    <property type="match status" value="1"/>
</dbReference>
<feature type="transmembrane region" description="Helical" evidence="1">
    <location>
        <begin position="58"/>
        <end position="81"/>
    </location>
</feature>
<keyword evidence="1" id="KW-0812">Transmembrane</keyword>
<name>A0AAV2TAE6_CALDB</name>
<proteinExistence type="predicted"/>
<dbReference type="GO" id="GO:0016323">
    <property type="term" value="C:basolateral plasma membrane"/>
    <property type="evidence" value="ECO:0007669"/>
    <property type="project" value="TreeGrafter"/>
</dbReference>
<keyword evidence="1" id="KW-1133">Transmembrane helix</keyword>
<evidence type="ECO:0000313" key="3">
    <source>
        <dbReference type="EMBL" id="CAL5133750.1"/>
    </source>
</evidence>
<sequence length="635" mass="70415">MNEDLEKGNNGEEVGFLPLKSSTKEPEVHGSEEFGPFLTREDLIRLDAEEPSWRRIRLGLLILFWVLWIGLLAASVIIIVLSPKCPPKPDMKFWQSKFAYWVNPFAFRDSDGDLIGDLRGLFEKVDYIKDKVGAGFIILSSIFPGYYSSNSSILGPTTDYASVDPKLGTMDDFHAVVRGLHKNGLEVVISMDFNSVSLSHQWANQTAFLAPTTAQSGRDGSLAKVSLNQQEFYSVLSKDSVDLNLLNNDLRDKISEVVKFWLNEGVDGILLENCAFLVESNSGYVPSFTVESNNTWFRKYPASQIYGNGSVEFIAFIRKLVDEVSTATGRPKLLIADAGDTGYGLSDTQDEAMKFLGSSEIPGAHLIISRQFVKHRGWKATPSTPDWQDPSVKLYDFTPDLYKPSLGLTTSSTSDQQYGDILSLASTLLLPGTPILYYGSELATNIDAEGSSPTAMFPKGRTTFPNLNSRDTSLPCILPMPWDRTGQGFSSAMENNSFRSYLDEFRITDTVKSALSVGRGQTPFQMVKELATLRQEPSLLWGSFKHMKFQNDEYGDGVEVFVRKAEGFPAFVVALLRYIQNDGAVFDFSSVCEKTIVPRLAYPSRSAMAINKPVESNSIYLTTNGHPAVYVFSCA</sequence>
<comment type="caution">
    <text evidence="3">The sequence shown here is derived from an EMBL/GenBank/DDBJ whole genome shotgun (WGS) entry which is preliminary data.</text>
</comment>
<dbReference type="GO" id="GO:1903801">
    <property type="term" value="P:L-leucine import across plasma membrane"/>
    <property type="evidence" value="ECO:0007669"/>
    <property type="project" value="TreeGrafter"/>
</dbReference>
<dbReference type="GO" id="GO:0005975">
    <property type="term" value="P:carbohydrate metabolic process"/>
    <property type="evidence" value="ECO:0007669"/>
    <property type="project" value="InterPro"/>
</dbReference>
<dbReference type="GO" id="GO:0015173">
    <property type="term" value="F:aromatic amino acid transmembrane transporter activity"/>
    <property type="evidence" value="ECO:0007669"/>
    <property type="project" value="TreeGrafter"/>
</dbReference>
<dbReference type="Proteomes" id="UP001497525">
    <property type="component" value="Unassembled WGS sequence"/>
</dbReference>
<dbReference type="InterPro" id="IPR017853">
    <property type="entry name" value="GH"/>
</dbReference>
<dbReference type="Gene3D" id="3.20.20.80">
    <property type="entry name" value="Glycosidases"/>
    <property type="match status" value="3"/>
</dbReference>
<dbReference type="GO" id="GO:1904273">
    <property type="term" value="P:L-alanine import across plasma membrane"/>
    <property type="evidence" value="ECO:0007669"/>
    <property type="project" value="TreeGrafter"/>
</dbReference>
<dbReference type="InterPro" id="IPR031984">
    <property type="entry name" value="SLC3A2_N"/>
</dbReference>
<reference evidence="3" key="1">
    <citation type="submission" date="2024-06" db="EMBL/GenBank/DDBJ databases">
        <authorList>
            <person name="Liu X."/>
            <person name="Lenzi L."/>
            <person name="Haldenby T S."/>
            <person name="Uol C."/>
        </authorList>
    </citation>
    <scope>NUCLEOTIDE SEQUENCE</scope>
</reference>